<organism evidence="1 2">
    <name type="scientific">Ceratitis capitata</name>
    <name type="common">Mediterranean fruit fly</name>
    <name type="synonym">Tephritis capitata</name>
    <dbReference type="NCBI Taxonomy" id="7213"/>
    <lineage>
        <taxon>Eukaryota</taxon>
        <taxon>Metazoa</taxon>
        <taxon>Ecdysozoa</taxon>
        <taxon>Arthropoda</taxon>
        <taxon>Hexapoda</taxon>
        <taxon>Insecta</taxon>
        <taxon>Pterygota</taxon>
        <taxon>Neoptera</taxon>
        <taxon>Endopterygota</taxon>
        <taxon>Diptera</taxon>
        <taxon>Brachycera</taxon>
        <taxon>Muscomorpha</taxon>
        <taxon>Tephritoidea</taxon>
        <taxon>Tephritidae</taxon>
        <taxon>Ceratitis</taxon>
        <taxon>Ceratitis</taxon>
    </lineage>
</organism>
<dbReference type="AlphaFoldDB" id="A0A811UUY2"/>
<gene>
    <name evidence="1" type="ORF">CCAP1982_LOCUS10990</name>
</gene>
<reference evidence="1" key="1">
    <citation type="submission" date="2020-11" db="EMBL/GenBank/DDBJ databases">
        <authorList>
            <person name="Whitehead M."/>
        </authorList>
    </citation>
    <scope>NUCLEOTIDE SEQUENCE</scope>
    <source>
        <strain evidence="1">EGII</strain>
    </source>
</reference>
<comment type="caution">
    <text evidence="1">The sequence shown here is derived from an EMBL/GenBank/DDBJ whole genome shotgun (WGS) entry which is preliminary data.</text>
</comment>
<dbReference type="Proteomes" id="UP000606786">
    <property type="component" value="Unassembled WGS sequence"/>
</dbReference>
<evidence type="ECO:0000313" key="2">
    <source>
        <dbReference type="Proteomes" id="UP000606786"/>
    </source>
</evidence>
<name>A0A811UUY2_CERCA</name>
<dbReference type="EMBL" id="CAJHJT010000034">
    <property type="protein sequence ID" value="CAD7002501.1"/>
    <property type="molecule type" value="Genomic_DNA"/>
</dbReference>
<sequence>MALQKQQPMNEAKGTTAKHEADSLYKRLACMQWVNSLNNLAKATCNKQQTNAKRIIHNCLCSNKKRFWRYLKANYKHKGLSHWRHNIES</sequence>
<evidence type="ECO:0000313" key="1">
    <source>
        <dbReference type="EMBL" id="CAD7002501.1"/>
    </source>
</evidence>
<protein>
    <submittedName>
        <fullName evidence="1">(Mediterranean fruit fly) hypothetical protein</fullName>
    </submittedName>
</protein>
<proteinExistence type="predicted"/>
<keyword evidence="2" id="KW-1185">Reference proteome</keyword>
<accession>A0A811UUY2</accession>